<dbReference type="EMBL" id="SDMP01000008">
    <property type="protein sequence ID" value="RYR43510.1"/>
    <property type="molecule type" value="Genomic_DNA"/>
</dbReference>
<comment type="caution">
    <text evidence="2">The sequence shown here is derived from an EMBL/GenBank/DDBJ whole genome shotgun (WGS) entry which is preliminary data.</text>
</comment>
<feature type="region of interest" description="Disordered" evidence="1">
    <location>
        <begin position="1"/>
        <end position="22"/>
    </location>
</feature>
<keyword evidence="3" id="KW-1185">Reference proteome</keyword>
<dbReference type="Proteomes" id="UP000289738">
    <property type="component" value="Chromosome A08"/>
</dbReference>
<protein>
    <submittedName>
        <fullName evidence="2">Uncharacterized protein</fullName>
    </submittedName>
</protein>
<evidence type="ECO:0000256" key="1">
    <source>
        <dbReference type="SAM" id="MobiDB-lite"/>
    </source>
</evidence>
<reference evidence="2 3" key="1">
    <citation type="submission" date="2019-01" db="EMBL/GenBank/DDBJ databases">
        <title>Sequencing of cultivated peanut Arachis hypogaea provides insights into genome evolution and oil improvement.</title>
        <authorList>
            <person name="Chen X."/>
        </authorList>
    </citation>
    <scope>NUCLEOTIDE SEQUENCE [LARGE SCALE GENOMIC DNA]</scope>
    <source>
        <strain evidence="3">cv. Fuhuasheng</strain>
        <tissue evidence="2">Leaves</tissue>
    </source>
</reference>
<proteinExistence type="predicted"/>
<gene>
    <name evidence="2" type="ORF">Ahy_A08g039910</name>
</gene>
<accession>A0A445BXP1</accession>
<evidence type="ECO:0000313" key="3">
    <source>
        <dbReference type="Proteomes" id="UP000289738"/>
    </source>
</evidence>
<organism evidence="2 3">
    <name type="scientific">Arachis hypogaea</name>
    <name type="common">Peanut</name>
    <dbReference type="NCBI Taxonomy" id="3818"/>
    <lineage>
        <taxon>Eukaryota</taxon>
        <taxon>Viridiplantae</taxon>
        <taxon>Streptophyta</taxon>
        <taxon>Embryophyta</taxon>
        <taxon>Tracheophyta</taxon>
        <taxon>Spermatophyta</taxon>
        <taxon>Magnoliopsida</taxon>
        <taxon>eudicotyledons</taxon>
        <taxon>Gunneridae</taxon>
        <taxon>Pentapetalae</taxon>
        <taxon>rosids</taxon>
        <taxon>fabids</taxon>
        <taxon>Fabales</taxon>
        <taxon>Fabaceae</taxon>
        <taxon>Papilionoideae</taxon>
        <taxon>50 kb inversion clade</taxon>
        <taxon>dalbergioids sensu lato</taxon>
        <taxon>Dalbergieae</taxon>
        <taxon>Pterocarpus clade</taxon>
        <taxon>Arachis</taxon>
    </lineage>
</organism>
<evidence type="ECO:0000313" key="2">
    <source>
        <dbReference type="EMBL" id="RYR43510.1"/>
    </source>
</evidence>
<name>A0A445BXP1_ARAHY</name>
<feature type="compositionally biased region" description="Low complexity" evidence="1">
    <location>
        <begin position="1"/>
        <end position="13"/>
    </location>
</feature>
<dbReference type="AlphaFoldDB" id="A0A445BXP1"/>
<sequence>MANASNAVGNSNNPRSNGSIASRMTRNRYSHLPDWCGCESRPVLQWLGTDTNSRRLLFGCPNYNTIGKKWYELFLWVDKIQEEHVITFNSRTNPLIDHEE</sequence>